<sequence length="68" mass="7762">MLVDERAEDRDKKKSPEQQFSNFMENCAMSKRSKLGIRFWGIKIDAEGVFGIWVALLIVLAVLAASRF</sequence>
<keyword evidence="1" id="KW-0472">Membrane</keyword>
<keyword evidence="1" id="KW-0812">Transmembrane</keyword>
<evidence type="ECO:0000313" key="3">
    <source>
        <dbReference type="Proteomes" id="UP001213907"/>
    </source>
</evidence>
<dbReference type="Proteomes" id="UP001213907">
    <property type="component" value="Chromosome"/>
</dbReference>
<gene>
    <name evidence="2" type="ORF">AFIC_002560</name>
</gene>
<protein>
    <submittedName>
        <fullName evidence="2">Uncharacterized protein</fullName>
    </submittedName>
</protein>
<accession>A0ABY8BM22</accession>
<feature type="transmembrane region" description="Helical" evidence="1">
    <location>
        <begin position="48"/>
        <end position="66"/>
    </location>
</feature>
<proteinExistence type="predicted"/>
<organism evidence="2 3">
    <name type="scientific">Afipia carboxydohydrogena</name>
    <name type="common">Pseudomonas carboxydohydrogena</name>
    <dbReference type="NCBI Taxonomy" id="290"/>
    <lineage>
        <taxon>Bacteria</taxon>
        <taxon>Pseudomonadati</taxon>
        <taxon>Pseudomonadota</taxon>
        <taxon>Alphaproteobacteria</taxon>
        <taxon>Hyphomicrobiales</taxon>
        <taxon>Nitrobacteraceae</taxon>
        <taxon>Afipia</taxon>
    </lineage>
</organism>
<dbReference type="EMBL" id="CP113162">
    <property type="protein sequence ID" value="WEF50998.1"/>
    <property type="molecule type" value="Genomic_DNA"/>
</dbReference>
<reference evidence="2 3" key="1">
    <citation type="submission" date="2022-11" db="EMBL/GenBank/DDBJ databases">
        <authorList>
            <person name="Siebert D."/>
            <person name="Busche T."/>
            <person name="Saydam E."/>
            <person name="Kalinowski J."/>
            <person name="Ruckert C."/>
            <person name="Blombach B."/>
        </authorList>
    </citation>
    <scope>NUCLEOTIDE SEQUENCE [LARGE SCALE GENOMIC DNA]</scope>
    <source>
        <strain evidence="2 3">DSM 1083</strain>
    </source>
</reference>
<dbReference type="RefSeq" id="WP_275246619.1">
    <property type="nucleotide sequence ID" value="NZ_BAABDX010000001.1"/>
</dbReference>
<keyword evidence="1" id="KW-1133">Transmembrane helix</keyword>
<name>A0ABY8BM22_AFICR</name>
<evidence type="ECO:0000313" key="2">
    <source>
        <dbReference type="EMBL" id="WEF50998.1"/>
    </source>
</evidence>
<keyword evidence="3" id="KW-1185">Reference proteome</keyword>
<evidence type="ECO:0000256" key="1">
    <source>
        <dbReference type="SAM" id="Phobius"/>
    </source>
</evidence>